<reference evidence="1 2" key="1">
    <citation type="journal article" date="2023" name="Elife">
        <title>Identification of key yeast species and microbe-microbe interactions impacting larval growth of Drosophila in the wild.</title>
        <authorList>
            <person name="Mure A."/>
            <person name="Sugiura Y."/>
            <person name="Maeda R."/>
            <person name="Honda K."/>
            <person name="Sakurai N."/>
            <person name="Takahashi Y."/>
            <person name="Watada M."/>
            <person name="Katoh T."/>
            <person name="Gotoh A."/>
            <person name="Gotoh Y."/>
            <person name="Taniguchi I."/>
            <person name="Nakamura K."/>
            <person name="Hayashi T."/>
            <person name="Katayama T."/>
            <person name="Uemura T."/>
            <person name="Hattori Y."/>
        </authorList>
    </citation>
    <scope>NUCLEOTIDE SEQUENCE [LARGE SCALE GENOMIC DNA]</scope>
    <source>
        <strain evidence="1 2">SB-73</strain>
    </source>
</reference>
<proteinExistence type="predicted"/>
<accession>A0AAV5RRV2</accession>
<comment type="caution">
    <text evidence="1">The sequence shown here is derived from an EMBL/GenBank/DDBJ whole genome shotgun (WGS) entry which is preliminary data.</text>
</comment>
<evidence type="ECO:0000313" key="1">
    <source>
        <dbReference type="EMBL" id="GMM53366.1"/>
    </source>
</evidence>
<dbReference type="EMBL" id="BTGC01000008">
    <property type="protein sequence ID" value="GMM53366.1"/>
    <property type="molecule type" value="Genomic_DNA"/>
</dbReference>
<gene>
    <name evidence="1" type="ORF">DASB73_043290</name>
</gene>
<organism evidence="1 2">
    <name type="scientific">Starmerella bacillaris</name>
    <name type="common">Yeast</name>
    <name type="synonym">Candida zemplinina</name>
    <dbReference type="NCBI Taxonomy" id="1247836"/>
    <lineage>
        <taxon>Eukaryota</taxon>
        <taxon>Fungi</taxon>
        <taxon>Dikarya</taxon>
        <taxon>Ascomycota</taxon>
        <taxon>Saccharomycotina</taxon>
        <taxon>Dipodascomycetes</taxon>
        <taxon>Dipodascales</taxon>
        <taxon>Trichomonascaceae</taxon>
        <taxon>Starmerella</taxon>
    </lineage>
</organism>
<name>A0AAV5RRV2_STABA</name>
<protein>
    <submittedName>
        <fullName evidence="1">Uncharacterized protein</fullName>
    </submittedName>
</protein>
<sequence length="61" mass="7038">MIPESQQGCPRKDAQIIQIRKAVMIQNGENLSQHSILPYSDLFLNMTLRAEQYSEMSSKLR</sequence>
<evidence type="ECO:0000313" key="2">
    <source>
        <dbReference type="Proteomes" id="UP001362899"/>
    </source>
</evidence>
<dbReference type="Proteomes" id="UP001362899">
    <property type="component" value="Unassembled WGS sequence"/>
</dbReference>
<keyword evidence="2" id="KW-1185">Reference proteome</keyword>
<dbReference type="AlphaFoldDB" id="A0AAV5RRV2"/>